<feature type="chain" id="PRO_5038801346" evidence="2">
    <location>
        <begin position="17"/>
        <end position="167"/>
    </location>
</feature>
<protein>
    <submittedName>
        <fullName evidence="3">Uncharacterized protein</fullName>
    </submittedName>
</protein>
<accession>A0A919RAS9</accession>
<sequence length="167" mass="18090">MWVALALWLALTPAAACDREHTLEEAARILAEDGRGVMTFDPRENLRITDETGPAGTDPSRCPTGTARRSFRASGDFQTTDPAGAATMVDHSRLMYGLALIGRAYQEDDAAGLTHHGRSIRVFRRLFPPGITITLALEAARPNVELAGVTDCLPYRPPAESPTPSIY</sequence>
<proteinExistence type="predicted"/>
<keyword evidence="2" id="KW-0732">Signal</keyword>
<name>A0A919RAS9_9ACTN</name>
<reference evidence="3" key="1">
    <citation type="submission" date="2021-01" db="EMBL/GenBank/DDBJ databases">
        <title>Whole genome shotgun sequence of Sphaerisporangium rufum NBRC 109079.</title>
        <authorList>
            <person name="Komaki H."/>
            <person name="Tamura T."/>
        </authorList>
    </citation>
    <scope>NUCLEOTIDE SEQUENCE</scope>
    <source>
        <strain evidence="3">NBRC 109079</strain>
    </source>
</reference>
<evidence type="ECO:0000313" key="3">
    <source>
        <dbReference type="EMBL" id="GII80512.1"/>
    </source>
</evidence>
<evidence type="ECO:0000313" key="4">
    <source>
        <dbReference type="Proteomes" id="UP000655287"/>
    </source>
</evidence>
<comment type="caution">
    <text evidence="3">The sequence shown here is derived from an EMBL/GenBank/DDBJ whole genome shotgun (WGS) entry which is preliminary data.</text>
</comment>
<dbReference type="EMBL" id="BOOU01000074">
    <property type="protein sequence ID" value="GII80512.1"/>
    <property type="molecule type" value="Genomic_DNA"/>
</dbReference>
<dbReference type="Proteomes" id="UP000655287">
    <property type="component" value="Unassembled WGS sequence"/>
</dbReference>
<feature type="region of interest" description="Disordered" evidence="1">
    <location>
        <begin position="47"/>
        <end position="66"/>
    </location>
</feature>
<feature type="signal peptide" evidence="2">
    <location>
        <begin position="1"/>
        <end position="16"/>
    </location>
</feature>
<dbReference type="AlphaFoldDB" id="A0A919RAS9"/>
<keyword evidence="4" id="KW-1185">Reference proteome</keyword>
<organism evidence="3 4">
    <name type="scientific">Sphaerisporangium rufum</name>
    <dbReference type="NCBI Taxonomy" id="1381558"/>
    <lineage>
        <taxon>Bacteria</taxon>
        <taxon>Bacillati</taxon>
        <taxon>Actinomycetota</taxon>
        <taxon>Actinomycetes</taxon>
        <taxon>Streptosporangiales</taxon>
        <taxon>Streptosporangiaceae</taxon>
        <taxon>Sphaerisporangium</taxon>
    </lineage>
</organism>
<evidence type="ECO:0000256" key="2">
    <source>
        <dbReference type="SAM" id="SignalP"/>
    </source>
</evidence>
<gene>
    <name evidence="3" type="ORF">Sru01_54940</name>
</gene>
<evidence type="ECO:0000256" key="1">
    <source>
        <dbReference type="SAM" id="MobiDB-lite"/>
    </source>
</evidence>